<dbReference type="InterPro" id="IPR044876">
    <property type="entry name" value="HRDC_dom_sf"/>
</dbReference>
<dbReference type="InterPro" id="IPR010997">
    <property type="entry name" value="HRDC-like_sf"/>
</dbReference>
<dbReference type="PANTHER" id="PTHR47649:SF1">
    <property type="entry name" value="RIBONUCLEASE D"/>
    <property type="match status" value="1"/>
</dbReference>
<reference evidence="2" key="1">
    <citation type="submission" date="2020-05" db="EMBL/GenBank/DDBJ databases">
        <authorList>
            <person name="Chiriac C."/>
            <person name="Salcher M."/>
            <person name="Ghai R."/>
            <person name="Kavagutti S V."/>
        </authorList>
    </citation>
    <scope>NUCLEOTIDE SEQUENCE</scope>
</reference>
<proteinExistence type="predicted"/>
<sequence>MKFEWISSDHELIDVLAEIQRGDRYALDTEFHREKTYFPQLALIQLKWGKQIALVDPLAVTLSLFGDLFRSSALCVVHAAQQDLEVLNYACGTAPNKIFDTQVAAGFIGMSSPSLSTLVQNELKVTLTKGDRLTDWLRRPLTSNQCSYAATDVEYLLSLHDILEKKLEALGRTDWVIDACEELRLKPAGPSSPEDAWLKIKEVRTLKGSARGVAQYLGHWREVRAMSANIPPRRVLSDMALLGIAQAQPQNSEELFRARGVEQRQLGAEMTREVLAAVAQGVGQDVKFPVADQEDVDKDLRPAVGLITAWVGELARTHQIDATLLGTRLDILQFLRRLPNARLAQGWRSEIVGKDIDGILAGNMGISFDGKGGLRLVPVTNPN</sequence>
<name>A0A6J6K4K5_9ZZZZ</name>
<dbReference type="InterPro" id="IPR002562">
    <property type="entry name" value="3'-5'_exonuclease_dom"/>
</dbReference>
<gene>
    <name evidence="2" type="ORF">UFOPK2195_00058</name>
</gene>
<dbReference type="GO" id="GO:0000166">
    <property type="term" value="F:nucleotide binding"/>
    <property type="evidence" value="ECO:0007669"/>
    <property type="project" value="InterPro"/>
</dbReference>
<feature type="domain" description="HRDC" evidence="1">
    <location>
        <begin position="207"/>
        <end position="288"/>
    </location>
</feature>
<dbReference type="CDD" id="cd06142">
    <property type="entry name" value="RNaseD_exo"/>
    <property type="match status" value="1"/>
</dbReference>
<protein>
    <submittedName>
        <fullName evidence="2">Unannotated protein</fullName>
    </submittedName>
</protein>
<accession>A0A6J6K4K5</accession>
<dbReference type="Pfam" id="PF00570">
    <property type="entry name" value="HRDC"/>
    <property type="match status" value="1"/>
</dbReference>
<dbReference type="Gene3D" id="3.30.420.10">
    <property type="entry name" value="Ribonuclease H-like superfamily/Ribonuclease H"/>
    <property type="match status" value="1"/>
</dbReference>
<dbReference type="PANTHER" id="PTHR47649">
    <property type="entry name" value="RIBONUCLEASE D"/>
    <property type="match status" value="1"/>
</dbReference>
<dbReference type="InterPro" id="IPR012337">
    <property type="entry name" value="RNaseH-like_sf"/>
</dbReference>
<dbReference type="Pfam" id="PF01612">
    <property type="entry name" value="DNA_pol_A_exo1"/>
    <property type="match status" value="1"/>
</dbReference>
<dbReference type="SMART" id="SM00474">
    <property type="entry name" value="35EXOc"/>
    <property type="match status" value="1"/>
</dbReference>
<dbReference type="InterPro" id="IPR036397">
    <property type="entry name" value="RNaseH_sf"/>
</dbReference>
<evidence type="ECO:0000313" key="2">
    <source>
        <dbReference type="EMBL" id="CAB4643333.1"/>
    </source>
</evidence>
<dbReference type="GO" id="GO:0006139">
    <property type="term" value="P:nucleobase-containing compound metabolic process"/>
    <property type="evidence" value="ECO:0007669"/>
    <property type="project" value="InterPro"/>
</dbReference>
<dbReference type="GO" id="GO:0008408">
    <property type="term" value="F:3'-5' exonuclease activity"/>
    <property type="evidence" value="ECO:0007669"/>
    <property type="project" value="InterPro"/>
</dbReference>
<dbReference type="PROSITE" id="PS50967">
    <property type="entry name" value="HRDC"/>
    <property type="match status" value="1"/>
</dbReference>
<dbReference type="AlphaFoldDB" id="A0A6J6K4K5"/>
<dbReference type="GO" id="GO:0003676">
    <property type="term" value="F:nucleic acid binding"/>
    <property type="evidence" value="ECO:0007669"/>
    <property type="project" value="InterPro"/>
</dbReference>
<evidence type="ECO:0000259" key="1">
    <source>
        <dbReference type="PROSITE" id="PS50967"/>
    </source>
</evidence>
<dbReference type="InterPro" id="IPR051086">
    <property type="entry name" value="RNase_D-like"/>
</dbReference>
<dbReference type="EMBL" id="CAEZWH010000004">
    <property type="protein sequence ID" value="CAB4643333.1"/>
    <property type="molecule type" value="Genomic_DNA"/>
</dbReference>
<organism evidence="2">
    <name type="scientific">freshwater metagenome</name>
    <dbReference type="NCBI Taxonomy" id="449393"/>
    <lineage>
        <taxon>unclassified sequences</taxon>
        <taxon>metagenomes</taxon>
        <taxon>ecological metagenomes</taxon>
    </lineage>
</organism>
<dbReference type="InterPro" id="IPR002121">
    <property type="entry name" value="HRDC_dom"/>
</dbReference>
<dbReference type="SUPFAM" id="SSF53098">
    <property type="entry name" value="Ribonuclease H-like"/>
    <property type="match status" value="1"/>
</dbReference>
<dbReference type="SUPFAM" id="SSF47819">
    <property type="entry name" value="HRDC-like"/>
    <property type="match status" value="2"/>
</dbReference>
<dbReference type="Gene3D" id="1.10.150.80">
    <property type="entry name" value="HRDC domain"/>
    <property type="match status" value="1"/>
</dbReference>